<keyword evidence="1" id="KW-0004">4Fe-4S</keyword>
<keyword evidence="4" id="KW-0408">Iron</keyword>
<comment type="caution">
    <text evidence="8">The sequence shown here is derived from an EMBL/GenBank/DDBJ whole genome shotgun (WGS) entry which is preliminary data.</text>
</comment>
<dbReference type="Gene3D" id="1.10.1060.10">
    <property type="entry name" value="Alpha-helical ferredoxin"/>
    <property type="match status" value="1"/>
</dbReference>
<dbReference type="GO" id="GO:0016491">
    <property type="term" value="F:oxidoreductase activity"/>
    <property type="evidence" value="ECO:0007669"/>
    <property type="project" value="UniProtKB-KW"/>
</dbReference>
<keyword evidence="3" id="KW-0560">Oxidoreductase</keyword>
<dbReference type="InterPro" id="IPR036197">
    <property type="entry name" value="NarG-like_sf"/>
</dbReference>
<dbReference type="InterPro" id="IPR017900">
    <property type="entry name" value="4Fe4S_Fe_S_CS"/>
</dbReference>
<dbReference type="GO" id="GO:0046872">
    <property type="term" value="F:metal ion binding"/>
    <property type="evidence" value="ECO:0007669"/>
    <property type="project" value="UniProtKB-KW"/>
</dbReference>
<proteinExistence type="predicted"/>
<keyword evidence="6" id="KW-0812">Transmembrane</keyword>
<feature type="transmembrane region" description="Helical" evidence="6">
    <location>
        <begin position="184"/>
        <end position="202"/>
    </location>
</feature>
<dbReference type="GO" id="GO:0051539">
    <property type="term" value="F:4 iron, 4 sulfur cluster binding"/>
    <property type="evidence" value="ECO:0007669"/>
    <property type="project" value="UniProtKB-KW"/>
</dbReference>
<feature type="transmembrane region" description="Helical" evidence="6">
    <location>
        <begin position="214"/>
        <end position="232"/>
    </location>
</feature>
<keyword evidence="9" id="KW-1185">Reference proteome</keyword>
<feature type="domain" description="4Fe-4S ferredoxin-type" evidence="7">
    <location>
        <begin position="300"/>
        <end position="331"/>
    </location>
</feature>
<dbReference type="SUPFAM" id="SSF46548">
    <property type="entry name" value="alpha-helical ferredoxin"/>
    <property type="match status" value="1"/>
</dbReference>
<sequence>MQYLPNIIFVVLLIVGIGFFVKNVSRLKRNIFLGKEASLTDNKPQRWKNMAKIALGQSKMVVRPIAGALHIIVYVGFVIINIEVLEIILDGIFGTHRMFAVLGPVYDFLIGSFEVLALLVIIAVVVFWIRRNIIKLKRFFKPEMEGWPKKDGNLILYIELVLMVLFLTMNGADYQLQQMGAEHYAAAGSFPISSFIAPMFEGMSISTLVLIERTAWWVHIAGILFFLNYLYYSKHLHILLAFPNTYYGKLTPKGQFRNLQSVTDEVRMMMDPDADPYAEPTEDAVVPDKFGASDVQDLSWVQLLNAYTCTECGRCTSECPANQTGKKLSPRKIMMDTRDRLEEVGKNIDANNGEFKDDGKQLLNDYITPEELWACTSCNACVEACPISIDPLSIIMDMRQYLVMEESAAPTDLNNMMGNIENNGAPWPFNQMDRLNWSKES</sequence>
<evidence type="ECO:0000313" key="9">
    <source>
        <dbReference type="Proteomes" id="UP000295274"/>
    </source>
</evidence>
<dbReference type="PROSITE" id="PS51379">
    <property type="entry name" value="4FE4S_FER_2"/>
    <property type="match status" value="2"/>
</dbReference>
<dbReference type="OrthoDB" id="9769677at2"/>
<dbReference type="AlphaFoldDB" id="A0A4R7CXX8"/>
<dbReference type="InterPro" id="IPR009051">
    <property type="entry name" value="Helical_ferredxn"/>
</dbReference>
<keyword evidence="6" id="KW-0472">Membrane</keyword>
<evidence type="ECO:0000259" key="7">
    <source>
        <dbReference type="PROSITE" id="PS51379"/>
    </source>
</evidence>
<evidence type="ECO:0000256" key="3">
    <source>
        <dbReference type="ARBA" id="ARBA00023002"/>
    </source>
</evidence>
<keyword evidence="2" id="KW-0479">Metal-binding</keyword>
<keyword evidence="5" id="KW-0411">Iron-sulfur</keyword>
<feature type="transmembrane region" description="Helical" evidence="6">
    <location>
        <begin position="154"/>
        <end position="172"/>
    </location>
</feature>
<dbReference type="PROSITE" id="PS00198">
    <property type="entry name" value="4FE4S_FER_1"/>
    <property type="match status" value="2"/>
</dbReference>
<dbReference type="InterPro" id="IPR051460">
    <property type="entry name" value="HdrC_iron-sulfur_subunit"/>
</dbReference>
<evidence type="ECO:0000256" key="2">
    <source>
        <dbReference type="ARBA" id="ARBA00022723"/>
    </source>
</evidence>
<evidence type="ECO:0000256" key="4">
    <source>
        <dbReference type="ARBA" id="ARBA00023004"/>
    </source>
</evidence>
<feature type="domain" description="4Fe-4S ferredoxin-type" evidence="7">
    <location>
        <begin position="365"/>
        <end position="397"/>
    </location>
</feature>
<dbReference type="GO" id="GO:0005886">
    <property type="term" value="C:plasma membrane"/>
    <property type="evidence" value="ECO:0007669"/>
    <property type="project" value="TreeGrafter"/>
</dbReference>
<evidence type="ECO:0000256" key="5">
    <source>
        <dbReference type="ARBA" id="ARBA00023014"/>
    </source>
</evidence>
<dbReference type="PANTHER" id="PTHR43255">
    <property type="entry name" value="IRON-SULFUR-BINDING OXIDOREDUCTASE FADF-RELATED-RELATED"/>
    <property type="match status" value="1"/>
</dbReference>
<feature type="transmembrane region" description="Helical" evidence="6">
    <location>
        <begin position="6"/>
        <end position="25"/>
    </location>
</feature>
<accession>A0A4R7CXX8</accession>
<protein>
    <submittedName>
        <fullName evidence="8">4Fe-4S dicluster protein</fullName>
    </submittedName>
</protein>
<dbReference type="InterPro" id="IPR017896">
    <property type="entry name" value="4Fe4S_Fe-S-bd"/>
</dbReference>
<evidence type="ECO:0000256" key="1">
    <source>
        <dbReference type="ARBA" id="ARBA00022485"/>
    </source>
</evidence>
<evidence type="ECO:0000313" key="8">
    <source>
        <dbReference type="EMBL" id="TDS13413.1"/>
    </source>
</evidence>
<dbReference type="SUPFAM" id="SSF103501">
    <property type="entry name" value="Respiratory nitrate reductase 1 gamma chain"/>
    <property type="match status" value="1"/>
</dbReference>
<feature type="transmembrane region" description="Helical" evidence="6">
    <location>
        <begin position="108"/>
        <end position="129"/>
    </location>
</feature>
<dbReference type="RefSeq" id="WP_133673638.1">
    <property type="nucleotide sequence ID" value="NZ_SNZW01000016.1"/>
</dbReference>
<name>A0A4R7CXX8_9FLAO</name>
<keyword evidence="6" id="KW-1133">Transmembrane helix</keyword>
<feature type="transmembrane region" description="Helical" evidence="6">
    <location>
        <begin position="65"/>
        <end position="88"/>
    </location>
</feature>
<dbReference type="Proteomes" id="UP000295274">
    <property type="component" value="Unassembled WGS sequence"/>
</dbReference>
<gene>
    <name evidence="8" type="ORF">DFQ03_2700</name>
</gene>
<dbReference type="PANTHER" id="PTHR43255:SF1">
    <property type="entry name" value="IRON-SULFUR-BINDING OXIDOREDUCTASE FADF-RELATED"/>
    <property type="match status" value="1"/>
</dbReference>
<organism evidence="8 9">
    <name type="scientific">Maribacter caenipelagi</name>
    <dbReference type="NCBI Taxonomy" id="1447781"/>
    <lineage>
        <taxon>Bacteria</taxon>
        <taxon>Pseudomonadati</taxon>
        <taxon>Bacteroidota</taxon>
        <taxon>Flavobacteriia</taxon>
        <taxon>Flavobacteriales</taxon>
        <taxon>Flavobacteriaceae</taxon>
        <taxon>Maribacter</taxon>
    </lineage>
</organism>
<dbReference type="EMBL" id="SNZW01000016">
    <property type="protein sequence ID" value="TDS13413.1"/>
    <property type="molecule type" value="Genomic_DNA"/>
</dbReference>
<evidence type="ECO:0000256" key="6">
    <source>
        <dbReference type="SAM" id="Phobius"/>
    </source>
</evidence>
<reference evidence="8 9" key="1">
    <citation type="submission" date="2019-03" db="EMBL/GenBank/DDBJ databases">
        <title>Genomic Encyclopedia of Type Strains, Phase III (KMG-III): the genomes of soil and plant-associated and newly described type strains.</title>
        <authorList>
            <person name="Whitman W."/>
        </authorList>
    </citation>
    <scope>NUCLEOTIDE SEQUENCE [LARGE SCALE GENOMIC DNA]</scope>
    <source>
        <strain evidence="8 9">CECT 8455</strain>
    </source>
</reference>
<dbReference type="Pfam" id="PF13187">
    <property type="entry name" value="Fer4_9"/>
    <property type="match status" value="1"/>
</dbReference>